<reference evidence="2 3" key="1">
    <citation type="submission" date="2016-08" db="EMBL/GenBank/DDBJ databases">
        <title>Genome sequence of Clavibacter michiganensis spp strain CFBP8017.</title>
        <authorList>
            <person name="Thapa S.P."/>
            <person name="Coaker G."/>
            <person name="Jacques M.-A."/>
        </authorList>
    </citation>
    <scope>NUCLEOTIDE SEQUENCE [LARGE SCALE GENOMIC DNA]</scope>
    <source>
        <strain evidence="2">CFBP8017</strain>
    </source>
</reference>
<dbReference type="Proteomes" id="UP000195011">
    <property type="component" value="Unassembled WGS sequence"/>
</dbReference>
<dbReference type="EMBL" id="MDJY01000060">
    <property type="protein sequence ID" value="OUE19089.1"/>
    <property type="molecule type" value="Genomic_DNA"/>
</dbReference>
<accession>A0A251Y4V3</accession>
<sequence>MRQDASGGGADAGESGDAGGSSGPGGGTPGQLRAEALGRAHALSVLAEEVERTGSDIAACRDDPSWSGMAHDAFVRSLDRLAGDVRRASALLHDARPAAASASRCAGSRL</sequence>
<evidence type="ECO:0000313" key="3">
    <source>
        <dbReference type="Proteomes" id="UP000195011"/>
    </source>
</evidence>
<feature type="compositionally biased region" description="Gly residues" evidence="1">
    <location>
        <begin position="1"/>
        <end position="29"/>
    </location>
</feature>
<evidence type="ECO:0000256" key="1">
    <source>
        <dbReference type="SAM" id="MobiDB-lite"/>
    </source>
</evidence>
<organism evidence="2 3">
    <name type="scientific">Clavibacter michiganensis</name>
    <dbReference type="NCBI Taxonomy" id="28447"/>
    <lineage>
        <taxon>Bacteria</taxon>
        <taxon>Bacillati</taxon>
        <taxon>Actinomycetota</taxon>
        <taxon>Actinomycetes</taxon>
        <taxon>Micrococcales</taxon>
        <taxon>Microbacteriaceae</taxon>
        <taxon>Clavibacter</taxon>
    </lineage>
</organism>
<comment type="caution">
    <text evidence="2">The sequence shown here is derived from an EMBL/GenBank/DDBJ whole genome shotgun (WGS) entry which is preliminary data.</text>
</comment>
<name>A0A251Y4V3_9MICO</name>
<dbReference type="AlphaFoldDB" id="A0A251Y4V3"/>
<proteinExistence type="predicted"/>
<protein>
    <submittedName>
        <fullName evidence="2">Uncharacterized protein</fullName>
    </submittedName>
</protein>
<gene>
    <name evidence="2" type="ORF">BFL36_13690</name>
</gene>
<feature type="region of interest" description="Disordered" evidence="1">
    <location>
        <begin position="1"/>
        <end position="32"/>
    </location>
</feature>
<evidence type="ECO:0000313" key="2">
    <source>
        <dbReference type="EMBL" id="OUE19089.1"/>
    </source>
</evidence>